<comment type="caution">
    <text evidence="7">The sequence shown here is derived from an EMBL/GenBank/DDBJ whole genome shotgun (WGS) entry which is preliminary data.</text>
</comment>
<dbReference type="Pfam" id="PF16326">
    <property type="entry name" value="ABC_tran_CTD"/>
    <property type="match status" value="1"/>
</dbReference>
<proteinExistence type="inferred from homology"/>
<dbReference type="PANTHER" id="PTHR42855:SF1">
    <property type="entry name" value="ABC TRANSPORTER DOMAIN-CONTAINING PROTEIN"/>
    <property type="match status" value="1"/>
</dbReference>
<reference evidence="8" key="1">
    <citation type="journal article" date="2019" name="Int. J. Syst. Evol. Microbiol.">
        <title>The Global Catalogue of Microorganisms (GCM) 10K type strain sequencing project: providing services to taxonomists for standard genome sequencing and annotation.</title>
        <authorList>
            <consortium name="The Broad Institute Genomics Platform"/>
            <consortium name="The Broad Institute Genome Sequencing Center for Infectious Disease"/>
            <person name="Wu L."/>
            <person name="Ma J."/>
        </authorList>
    </citation>
    <scope>NUCLEOTIDE SEQUENCE [LARGE SCALE GENOMIC DNA]</scope>
    <source>
        <strain evidence="8">CCUG 61697</strain>
    </source>
</reference>
<sequence>MASPPLLLLQDIDLTYGVKPLLDGATLSVGEGEMLALVGRNGSGKSTLLKIAAGLVEPDGGTRFMQPTATVRYLPQAPDLSGHATTAAFVEDGLPPSDDPHRAQIWLEEMGLTGKESTAHLSGGEARRAALARVLAAAPDILLLDEPTNHLDLLAIERLEQALKASRSAIVMISHDRRFLENLSKSTVWLDRGTTRRLERGFAHFEEWRDQVLEEEEQGRHKLDRKIVQEEHWLRYGVSGRRKRNQRRLEDLRSLRRQRDQLRRNKAGGDMKLEIQDALETGKRVVEAHRISKSYGDRKIVDDFSIKIVRGDRVGIVGPNGAGKTTLINLITGGQKPDAGTVKLGTNLEVATLDQNREKLDVDRSLAATLTGGRGDSVIINGRSRHVVGYMKDFLFKPEQAQTPIKALSGGELGRAMLAVALSHPSNLLVLDEPTNDLDLETLDLLQEMLANYPGTVILVSHDRDFLDRTVTSVVAYEGEGRWIEYAGGYTDMVAQRGYGMEKEEAHATPVSAPPKKMLAGESGGGTPSKKPKNEPKPERRRLNPKEQHALKVLPGQMEALHKEIGKLEEALADPDFYTRDVEAFTASTKRLAEAQSELEQAEEEWLRLELLREEIDG</sequence>
<comment type="similarity">
    <text evidence="1">Belongs to the ABC transporter superfamily.</text>
</comment>
<feature type="region of interest" description="Disordered" evidence="5">
    <location>
        <begin position="505"/>
        <end position="548"/>
    </location>
</feature>
<dbReference type="InterPro" id="IPR027417">
    <property type="entry name" value="P-loop_NTPase"/>
</dbReference>
<dbReference type="InterPro" id="IPR051309">
    <property type="entry name" value="ABCF_ATPase"/>
</dbReference>
<dbReference type="InterPro" id="IPR037118">
    <property type="entry name" value="Val-tRNA_synth_C_sf"/>
</dbReference>
<dbReference type="Gene3D" id="1.10.287.380">
    <property type="entry name" value="Valyl-tRNA synthetase, C-terminal domain"/>
    <property type="match status" value="1"/>
</dbReference>
<dbReference type="SMART" id="SM00382">
    <property type="entry name" value="AAA"/>
    <property type="match status" value="2"/>
</dbReference>
<evidence type="ECO:0000256" key="2">
    <source>
        <dbReference type="ARBA" id="ARBA00022741"/>
    </source>
</evidence>
<dbReference type="InterPro" id="IPR032524">
    <property type="entry name" value="ABC_tran_C"/>
</dbReference>
<dbReference type="InterPro" id="IPR003439">
    <property type="entry name" value="ABC_transporter-like_ATP-bd"/>
</dbReference>
<organism evidence="7 8">
    <name type="scientific">Methyloligella solikamskensis</name>
    <dbReference type="NCBI Taxonomy" id="1177756"/>
    <lineage>
        <taxon>Bacteria</taxon>
        <taxon>Pseudomonadati</taxon>
        <taxon>Pseudomonadota</taxon>
        <taxon>Alphaproteobacteria</taxon>
        <taxon>Hyphomicrobiales</taxon>
        <taxon>Hyphomicrobiaceae</taxon>
        <taxon>Methyloligella</taxon>
    </lineage>
</organism>
<evidence type="ECO:0000313" key="7">
    <source>
        <dbReference type="EMBL" id="MFD0988272.1"/>
    </source>
</evidence>
<dbReference type="PANTHER" id="PTHR42855">
    <property type="entry name" value="ABC TRANSPORTER ATP-BINDING SUBUNIT"/>
    <property type="match status" value="1"/>
</dbReference>
<feature type="domain" description="ABC transporter" evidence="6">
    <location>
        <begin position="286"/>
        <end position="505"/>
    </location>
</feature>
<evidence type="ECO:0000313" key="8">
    <source>
        <dbReference type="Proteomes" id="UP001597102"/>
    </source>
</evidence>
<dbReference type="PROSITE" id="PS50893">
    <property type="entry name" value="ABC_TRANSPORTER_2"/>
    <property type="match status" value="2"/>
</dbReference>
<dbReference type="Proteomes" id="UP001597102">
    <property type="component" value="Unassembled WGS sequence"/>
</dbReference>
<dbReference type="RefSeq" id="WP_379091198.1">
    <property type="nucleotide sequence ID" value="NZ_JBHTJO010000002.1"/>
</dbReference>
<keyword evidence="2" id="KW-0547">Nucleotide-binding</keyword>
<dbReference type="CDD" id="cd03221">
    <property type="entry name" value="ABCF_EF-3"/>
    <property type="match status" value="2"/>
</dbReference>
<name>A0ABW3JD41_9HYPH</name>
<feature type="coiled-coil region" evidence="4">
    <location>
        <begin position="585"/>
        <end position="612"/>
    </location>
</feature>
<keyword evidence="4" id="KW-0175">Coiled coil</keyword>
<keyword evidence="8" id="KW-1185">Reference proteome</keyword>
<dbReference type="SUPFAM" id="SSF52540">
    <property type="entry name" value="P-loop containing nucleoside triphosphate hydrolases"/>
    <property type="match status" value="2"/>
</dbReference>
<evidence type="ECO:0000256" key="1">
    <source>
        <dbReference type="ARBA" id="ARBA00005417"/>
    </source>
</evidence>
<dbReference type="PROSITE" id="PS00211">
    <property type="entry name" value="ABC_TRANSPORTER_1"/>
    <property type="match status" value="1"/>
</dbReference>
<dbReference type="InterPro" id="IPR017871">
    <property type="entry name" value="ABC_transporter-like_CS"/>
</dbReference>
<protein>
    <submittedName>
        <fullName evidence="7">ABC-F family ATP-binding cassette domain-containing protein</fullName>
    </submittedName>
</protein>
<evidence type="ECO:0000256" key="3">
    <source>
        <dbReference type="ARBA" id="ARBA00022840"/>
    </source>
</evidence>
<feature type="domain" description="ABC transporter" evidence="6">
    <location>
        <begin position="7"/>
        <end position="217"/>
    </location>
</feature>
<gene>
    <name evidence="7" type="ORF">ACFQ2F_14320</name>
</gene>
<dbReference type="GO" id="GO:0005524">
    <property type="term" value="F:ATP binding"/>
    <property type="evidence" value="ECO:0007669"/>
    <property type="project" value="UniProtKB-KW"/>
</dbReference>
<evidence type="ECO:0000256" key="4">
    <source>
        <dbReference type="SAM" id="Coils"/>
    </source>
</evidence>
<dbReference type="Pfam" id="PF00005">
    <property type="entry name" value="ABC_tran"/>
    <property type="match status" value="2"/>
</dbReference>
<evidence type="ECO:0000259" key="6">
    <source>
        <dbReference type="PROSITE" id="PS50893"/>
    </source>
</evidence>
<dbReference type="Gene3D" id="3.40.50.300">
    <property type="entry name" value="P-loop containing nucleotide triphosphate hydrolases"/>
    <property type="match status" value="2"/>
</dbReference>
<dbReference type="InterPro" id="IPR003593">
    <property type="entry name" value="AAA+_ATPase"/>
</dbReference>
<accession>A0ABW3JD41</accession>
<dbReference type="EMBL" id="JBHTJO010000002">
    <property type="protein sequence ID" value="MFD0988272.1"/>
    <property type="molecule type" value="Genomic_DNA"/>
</dbReference>
<keyword evidence="3 7" id="KW-0067">ATP-binding</keyword>
<evidence type="ECO:0000256" key="5">
    <source>
        <dbReference type="SAM" id="MobiDB-lite"/>
    </source>
</evidence>
<feature type="compositionally biased region" description="Basic and acidic residues" evidence="5">
    <location>
        <begin position="532"/>
        <end position="548"/>
    </location>
</feature>